<organism evidence="2 3">
    <name type="scientific">Bugula neritina</name>
    <name type="common">Brown bryozoan</name>
    <name type="synonym">Sertularia neritina</name>
    <dbReference type="NCBI Taxonomy" id="10212"/>
    <lineage>
        <taxon>Eukaryota</taxon>
        <taxon>Metazoa</taxon>
        <taxon>Spiralia</taxon>
        <taxon>Lophotrochozoa</taxon>
        <taxon>Bryozoa</taxon>
        <taxon>Gymnolaemata</taxon>
        <taxon>Cheilostomatida</taxon>
        <taxon>Flustrina</taxon>
        <taxon>Buguloidea</taxon>
        <taxon>Bugulidae</taxon>
        <taxon>Bugula</taxon>
    </lineage>
</organism>
<sequence>MMTMWTNFAKSGNPNQPLALPADVPEWPQFITETNKFLDLNKDNISVITTPHKERLEKVQSVLFEARRLQVLADEAPVECGTTSEGSGGDSVNEDNSATTLVLSNFLFLLTVLLVSKHPLFF</sequence>
<name>A0A7J7J7X8_BUGNE</name>
<protein>
    <recommendedName>
        <fullName evidence="1">Carboxylesterase type B domain-containing protein</fullName>
    </recommendedName>
</protein>
<keyword evidence="3" id="KW-1185">Reference proteome</keyword>
<dbReference type="Proteomes" id="UP000593567">
    <property type="component" value="Unassembled WGS sequence"/>
</dbReference>
<feature type="domain" description="Carboxylesterase type B" evidence="1">
    <location>
        <begin position="1"/>
        <end position="56"/>
    </location>
</feature>
<evidence type="ECO:0000313" key="3">
    <source>
        <dbReference type="Proteomes" id="UP000593567"/>
    </source>
</evidence>
<gene>
    <name evidence="2" type="ORF">EB796_019357</name>
</gene>
<dbReference type="OrthoDB" id="6063370at2759"/>
<evidence type="ECO:0000313" key="2">
    <source>
        <dbReference type="EMBL" id="KAF6022320.1"/>
    </source>
</evidence>
<comment type="caution">
    <text evidence="2">The sequence shown here is derived from an EMBL/GenBank/DDBJ whole genome shotgun (WGS) entry which is preliminary data.</text>
</comment>
<accession>A0A7J7J7X8</accession>
<dbReference type="Pfam" id="PF00135">
    <property type="entry name" value="COesterase"/>
    <property type="match status" value="1"/>
</dbReference>
<dbReference type="SUPFAM" id="SSF53474">
    <property type="entry name" value="alpha/beta-Hydrolases"/>
    <property type="match status" value="1"/>
</dbReference>
<reference evidence="2" key="1">
    <citation type="submission" date="2020-06" db="EMBL/GenBank/DDBJ databases">
        <title>Draft genome of Bugula neritina, a colonial animal packing powerful symbionts and potential medicines.</title>
        <authorList>
            <person name="Rayko M."/>
        </authorList>
    </citation>
    <scope>NUCLEOTIDE SEQUENCE [LARGE SCALE GENOMIC DNA]</scope>
    <source>
        <strain evidence="2">Kwan_BN1</strain>
    </source>
</reference>
<evidence type="ECO:0000259" key="1">
    <source>
        <dbReference type="Pfam" id="PF00135"/>
    </source>
</evidence>
<dbReference type="AlphaFoldDB" id="A0A7J7J7X8"/>
<dbReference type="InterPro" id="IPR029058">
    <property type="entry name" value="AB_hydrolase_fold"/>
</dbReference>
<dbReference type="Gene3D" id="3.40.50.1820">
    <property type="entry name" value="alpha/beta hydrolase"/>
    <property type="match status" value="1"/>
</dbReference>
<proteinExistence type="predicted"/>
<dbReference type="EMBL" id="VXIV02002865">
    <property type="protein sequence ID" value="KAF6022320.1"/>
    <property type="molecule type" value="Genomic_DNA"/>
</dbReference>
<dbReference type="InterPro" id="IPR002018">
    <property type="entry name" value="CarbesteraseB"/>
</dbReference>